<evidence type="ECO:0000259" key="1">
    <source>
        <dbReference type="Pfam" id="PF03372"/>
    </source>
</evidence>
<protein>
    <recommendedName>
        <fullName evidence="1">Endonuclease/exonuclease/phosphatase domain-containing protein</fullName>
    </recommendedName>
</protein>
<gene>
    <name evidence="2" type="ORF">TKK_012611</name>
</gene>
<dbReference type="Proteomes" id="UP001627154">
    <property type="component" value="Unassembled WGS sequence"/>
</dbReference>
<dbReference type="AlphaFoldDB" id="A0ABD2WJZ6"/>
<dbReference type="PANTHER" id="PTHR46670:SF3">
    <property type="entry name" value="ENDONUCLEASE_EXONUCLEASE_PHOSPHATASE DOMAIN-CONTAINING PROTEIN"/>
    <property type="match status" value="1"/>
</dbReference>
<organism evidence="2 3">
    <name type="scientific">Trichogramma kaykai</name>
    <dbReference type="NCBI Taxonomy" id="54128"/>
    <lineage>
        <taxon>Eukaryota</taxon>
        <taxon>Metazoa</taxon>
        <taxon>Ecdysozoa</taxon>
        <taxon>Arthropoda</taxon>
        <taxon>Hexapoda</taxon>
        <taxon>Insecta</taxon>
        <taxon>Pterygota</taxon>
        <taxon>Neoptera</taxon>
        <taxon>Endopterygota</taxon>
        <taxon>Hymenoptera</taxon>
        <taxon>Apocrita</taxon>
        <taxon>Proctotrupomorpha</taxon>
        <taxon>Chalcidoidea</taxon>
        <taxon>Trichogrammatidae</taxon>
        <taxon>Trichogramma</taxon>
    </lineage>
</organism>
<dbReference type="Gene3D" id="3.60.10.10">
    <property type="entry name" value="Endonuclease/exonuclease/phosphatase"/>
    <property type="match status" value="1"/>
</dbReference>
<dbReference type="EMBL" id="JBJJXI010000101">
    <property type="protein sequence ID" value="KAL3392907.1"/>
    <property type="molecule type" value="Genomic_DNA"/>
</dbReference>
<name>A0ABD2WJZ6_9HYME</name>
<dbReference type="SUPFAM" id="SSF56219">
    <property type="entry name" value="DNase I-like"/>
    <property type="match status" value="1"/>
</dbReference>
<evidence type="ECO:0000313" key="2">
    <source>
        <dbReference type="EMBL" id="KAL3392907.1"/>
    </source>
</evidence>
<evidence type="ECO:0000313" key="3">
    <source>
        <dbReference type="Proteomes" id="UP001627154"/>
    </source>
</evidence>
<accession>A0ABD2WJZ6</accession>
<proteinExistence type="predicted"/>
<dbReference type="PANTHER" id="PTHR46670">
    <property type="entry name" value="ENDO/EXONUCLEASE/PHOSPHATASE DOMAIN-CONTAINING PROTEIN"/>
    <property type="match status" value="1"/>
</dbReference>
<sequence>MPSFSIAHANVNRLNYHFNEVKQKLISENYDVFALTEAFLTDETPDSLLYVDGYTVIRNDREDKGGGGVAIYLCETLKIRFLAKSEPSYDNTPEYMILDIDSSYQSLLLAAVYMRPHCTQVASFFTTLSIFSNKYNHIVLTGDFNHNLLASNNSEITRFRKHVENLSLCIVPSEPTHHPMTKDGVKHTWLDLFIVDKLNSVVNYCNSTTPFIIAHDLIEINYKFFKPPAIIRSFTSRHLNRINDE</sequence>
<feature type="domain" description="Endonuclease/exonuclease/phosphatase" evidence="1">
    <location>
        <begin position="9"/>
        <end position="157"/>
    </location>
</feature>
<reference evidence="2 3" key="1">
    <citation type="journal article" date="2024" name="bioRxiv">
        <title>A reference genome for Trichogramma kaykai: A tiny desert-dwelling parasitoid wasp with competing sex-ratio distorters.</title>
        <authorList>
            <person name="Culotta J."/>
            <person name="Lindsey A.R."/>
        </authorList>
    </citation>
    <scope>NUCLEOTIDE SEQUENCE [LARGE SCALE GENOMIC DNA]</scope>
    <source>
        <strain evidence="2 3">KSX58</strain>
    </source>
</reference>
<comment type="caution">
    <text evidence="2">The sequence shown here is derived from an EMBL/GenBank/DDBJ whole genome shotgun (WGS) entry which is preliminary data.</text>
</comment>
<dbReference type="Pfam" id="PF03372">
    <property type="entry name" value="Exo_endo_phos"/>
    <property type="match status" value="1"/>
</dbReference>
<keyword evidence="3" id="KW-1185">Reference proteome</keyword>
<dbReference type="InterPro" id="IPR005135">
    <property type="entry name" value="Endo/exonuclease/phosphatase"/>
</dbReference>
<dbReference type="InterPro" id="IPR036691">
    <property type="entry name" value="Endo/exonu/phosph_ase_sf"/>
</dbReference>